<evidence type="ECO:0000313" key="1">
    <source>
        <dbReference type="EMBL" id="THU78614.1"/>
    </source>
</evidence>
<reference evidence="1 2" key="1">
    <citation type="journal article" date="2019" name="Nat. Ecol. Evol.">
        <title>Megaphylogeny resolves global patterns of mushroom evolution.</title>
        <authorList>
            <person name="Varga T."/>
            <person name="Krizsan K."/>
            <person name="Foldi C."/>
            <person name="Dima B."/>
            <person name="Sanchez-Garcia M."/>
            <person name="Sanchez-Ramirez S."/>
            <person name="Szollosi G.J."/>
            <person name="Szarkandi J.G."/>
            <person name="Papp V."/>
            <person name="Albert L."/>
            <person name="Andreopoulos W."/>
            <person name="Angelini C."/>
            <person name="Antonin V."/>
            <person name="Barry K.W."/>
            <person name="Bougher N.L."/>
            <person name="Buchanan P."/>
            <person name="Buyck B."/>
            <person name="Bense V."/>
            <person name="Catcheside P."/>
            <person name="Chovatia M."/>
            <person name="Cooper J."/>
            <person name="Damon W."/>
            <person name="Desjardin D."/>
            <person name="Finy P."/>
            <person name="Geml J."/>
            <person name="Haridas S."/>
            <person name="Hughes K."/>
            <person name="Justo A."/>
            <person name="Karasinski D."/>
            <person name="Kautmanova I."/>
            <person name="Kiss B."/>
            <person name="Kocsube S."/>
            <person name="Kotiranta H."/>
            <person name="LaButti K.M."/>
            <person name="Lechner B.E."/>
            <person name="Liimatainen K."/>
            <person name="Lipzen A."/>
            <person name="Lukacs Z."/>
            <person name="Mihaltcheva S."/>
            <person name="Morgado L.N."/>
            <person name="Niskanen T."/>
            <person name="Noordeloos M.E."/>
            <person name="Ohm R.A."/>
            <person name="Ortiz-Santana B."/>
            <person name="Ovrebo C."/>
            <person name="Racz N."/>
            <person name="Riley R."/>
            <person name="Savchenko A."/>
            <person name="Shiryaev A."/>
            <person name="Soop K."/>
            <person name="Spirin V."/>
            <person name="Szebenyi C."/>
            <person name="Tomsovsky M."/>
            <person name="Tulloss R.E."/>
            <person name="Uehling J."/>
            <person name="Grigoriev I.V."/>
            <person name="Vagvolgyi C."/>
            <person name="Papp T."/>
            <person name="Martin F.M."/>
            <person name="Miettinen O."/>
            <person name="Hibbett D.S."/>
            <person name="Nagy L.G."/>
        </authorList>
    </citation>
    <scope>NUCLEOTIDE SEQUENCE [LARGE SCALE GENOMIC DNA]</scope>
    <source>
        <strain evidence="1 2">CBS 962.96</strain>
    </source>
</reference>
<accession>A0A4S8KS28</accession>
<name>A0A4S8KS28_DENBC</name>
<protein>
    <submittedName>
        <fullName evidence="1">Uncharacterized protein</fullName>
    </submittedName>
</protein>
<dbReference type="AlphaFoldDB" id="A0A4S8KS28"/>
<gene>
    <name evidence="1" type="ORF">K435DRAFT_811408</name>
</gene>
<dbReference type="Proteomes" id="UP000297245">
    <property type="component" value="Unassembled WGS sequence"/>
</dbReference>
<keyword evidence="2" id="KW-1185">Reference proteome</keyword>
<dbReference type="EMBL" id="ML180164">
    <property type="protein sequence ID" value="THU78614.1"/>
    <property type="molecule type" value="Genomic_DNA"/>
</dbReference>
<proteinExistence type="predicted"/>
<sequence>MLAVPGCAEFLTVGSELGQNVRFPGDGYCLIRALTDVGCTESFSDIHSDLMANSWTIGITDEAKSTISFRVVEVFEWASYCVALPIMESGLVDGVRTSREELREITCDVLNHLPKSYGRSLKVSSRLLAALEKDSLDRINDTYVLDCVRGVICDCVLVVGRLPKIVCVGTDPNVFGLKFVLEWGKNISARRRRDVKRALSGSVVDALTTRDITFAVR</sequence>
<organism evidence="1 2">
    <name type="scientific">Dendrothele bispora (strain CBS 962.96)</name>
    <dbReference type="NCBI Taxonomy" id="1314807"/>
    <lineage>
        <taxon>Eukaryota</taxon>
        <taxon>Fungi</taxon>
        <taxon>Dikarya</taxon>
        <taxon>Basidiomycota</taxon>
        <taxon>Agaricomycotina</taxon>
        <taxon>Agaricomycetes</taxon>
        <taxon>Agaricomycetidae</taxon>
        <taxon>Agaricales</taxon>
        <taxon>Agaricales incertae sedis</taxon>
        <taxon>Dendrothele</taxon>
    </lineage>
</organism>
<evidence type="ECO:0000313" key="2">
    <source>
        <dbReference type="Proteomes" id="UP000297245"/>
    </source>
</evidence>